<organism evidence="5 6">
    <name type="scientific">Halorutilus salinus</name>
    <dbReference type="NCBI Taxonomy" id="2487751"/>
    <lineage>
        <taxon>Archaea</taxon>
        <taxon>Methanobacteriati</taxon>
        <taxon>Methanobacteriota</taxon>
        <taxon>Stenosarchaea group</taxon>
        <taxon>Halobacteria</taxon>
        <taxon>Halorutilales</taxon>
        <taxon>Halorutilaceae</taxon>
        <taxon>Halorutilus</taxon>
    </lineage>
</organism>
<dbReference type="PIRSF" id="PIRSF000239">
    <property type="entry name" value="AHPC"/>
    <property type="match status" value="1"/>
</dbReference>
<dbReference type="PANTHER" id="PTHR43110">
    <property type="entry name" value="THIOL PEROXIDASE"/>
    <property type="match status" value="1"/>
</dbReference>
<dbReference type="PANTHER" id="PTHR43110:SF1">
    <property type="entry name" value="THIOL PEROXIDASE"/>
    <property type="match status" value="1"/>
</dbReference>
<evidence type="ECO:0000256" key="1">
    <source>
        <dbReference type="ARBA" id="ARBA00023002"/>
    </source>
</evidence>
<dbReference type="GO" id="GO:0016209">
    <property type="term" value="F:antioxidant activity"/>
    <property type="evidence" value="ECO:0007669"/>
    <property type="project" value="InterPro"/>
</dbReference>
<evidence type="ECO:0000313" key="6">
    <source>
        <dbReference type="Proteomes" id="UP001149411"/>
    </source>
</evidence>
<dbReference type="Pfam" id="PF00578">
    <property type="entry name" value="AhpC-TSA"/>
    <property type="match status" value="1"/>
</dbReference>
<dbReference type="EMBL" id="RKLV01000003">
    <property type="protein sequence ID" value="MCX2818469.1"/>
    <property type="molecule type" value="Genomic_DNA"/>
</dbReference>
<dbReference type="InterPro" id="IPR000866">
    <property type="entry name" value="AhpC/TSA"/>
</dbReference>
<protein>
    <submittedName>
        <fullName evidence="5">Redoxin domain-containing protein</fullName>
    </submittedName>
</protein>
<reference evidence="5" key="1">
    <citation type="submission" date="2022-09" db="EMBL/GenBank/DDBJ databases">
        <title>Haloadaptaus new haloarchaeum isolated from saline soil.</title>
        <authorList>
            <person name="Duran-Viseras A."/>
            <person name="Sanchez-Porro C."/>
            <person name="Ventosa A."/>
        </authorList>
    </citation>
    <scope>NUCLEOTIDE SEQUENCE</scope>
    <source>
        <strain evidence="5">F3-133</strain>
    </source>
</reference>
<dbReference type="RefSeq" id="WP_266086313.1">
    <property type="nucleotide sequence ID" value="NZ_RKLV01000003.1"/>
</dbReference>
<sequence>MVREGDSAPEFTAPLATQDDVDEVTLSDELGDGPVVLAFFPGAFTSVCEDEMCEFRDALADFESLDASVYGVSVDGPFAQQAFADDNDLNFGLVSDFDRSIIADYDVVLESLAGIYGPVAKRSVFVIDNDGAVTYSWVSDDPGVLPDFDEVRAAVEEAA</sequence>
<feature type="domain" description="Thioredoxin" evidence="4">
    <location>
        <begin position="2"/>
        <end position="159"/>
    </location>
</feature>
<dbReference type="InterPro" id="IPR013766">
    <property type="entry name" value="Thioredoxin_domain"/>
</dbReference>
<dbReference type="AlphaFoldDB" id="A0A9Q4C4U5"/>
<accession>A0A9Q4C4U5</accession>
<dbReference type="PROSITE" id="PS51352">
    <property type="entry name" value="THIOREDOXIN_2"/>
    <property type="match status" value="1"/>
</dbReference>
<dbReference type="Proteomes" id="UP001149411">
    <property type="component" value="Unassembled WGS sequence"/>
</dbReference>
<keyword evidence="1" id="KW-0560">Oxidoreductase</keyword>
<name>A0A9Q4C4U5_9EURY</name>
<gene>
    <name evidence="5" type="ORF">EGH25_03760</name>
</gene>
<dbReference type="InterPro" id="IPR050455">
    <property type="entry name" value="Tpx_Peroxidase_subfamily"/>
</dbReference>
<dbReference type="InterPro" id="IPR036249">
    <property type="entry name" value="Thioredoxin-like_sf"/>
</dbReference>
<comment type="caution">
    <text evidence="5">The sequence shown here is derived from an EMBL/GenBank/DDBJ whole genome shotgun (WGS) entry which is preliminary data.</text>
</comment>
<keyword evidence="6" id="KW-1185">Reference proteome</keyword>
<evidence type="ECO:0000313" key="5">
    <source>
        <dbReference type="EMBL" id="MCX2818469.1"/>
    </source>
</evidence>
<feature type="active site" description="Cysteine sulfenic acid (-SOH) intermediate; for peroxidase activity" evidence="3">
    <location>
        <position position="48"/>
    </location>
</feature>
<dbReference type="InterPro" id="IPR024706">
    <property type="entry name" value="Peroxiredoxin_AhpC-typ"/>
</dbReference>
<dbReference type="GO" id="GO:0016491">
    <property type="term" value="F:oxidoreductase activity"/>
    <property type="evidence" value="ECO:0007669"/>
    <property type="project" value="UniProtKB-KW"/>
</dbReference>
<evidence type="ECO:0000256" key="3">
    <source>
        <dbReference type="PIRSR" id="PIRSR000239-1"/>
    </source>
</evidence>
<dbReference type="Gene3D" id="3.40.30.10">
    <property type="entry name" value="Glutaredoxin"/>
    <property type="match status" value="1"/>
</dbReference>
<evidence type="ECO:0000259" key="4">
    <source>
        <dbReference type="PROSITE" id="PS51352"/>
    </source>
</evidence>
<keyword evidence="2" id="KW-0676">Redox-active center</keyword>
<dbReference type="SUPFAM" id="SSF52833">
    <property type="entry name" value="Thioredoxin-like"/>
    <property type="match status" value="1"/>
</dbReference>
<proteinExistence type="predicted"/>
<evidence type="ECO:0000256" key="2">
    <source>
        <dbReference type="ARBA" id="ARBA00023284"/>
    </source>
</evidence>